<gene>
    <name evidence="3" type="ORF">ET495_15955</name>
</gene>
<feature type="domain" description="DUF5709" evidence="2">
    <location>
        <begin position="87"/>
        <end position="137"/>
    </location>
</feature>
<dbReference type="OrthoDB" id="3212066at2"/>
<dbReference type="EMBL" id="CP035495">
    <property type="protein sequence ID" value="QAY64459.1"/>
    <property type="molecule type" value="Genomic_DNA"/>
</dbReference>
<evidence type="ECO:0000313" key="4">
    <source>
        <dbReference type="Proteomes" id="UP000291758"/>
    </source>
</evidence>
<name>A0A4P6ESF4_9MICO</name>
<organism evidence="3 4">
    <name type="scientific">Xylanimonas allomyrinae</name>
    <dbReference type="NCBI Taxonomy" id="2509459"/>
    <lineage>
        <taxon>Bacteria</taxon>
        <taxon>Bacillati</taxon>
        <taxon>Actinomycetota</taxon>
        <taxon>Actinomycetes</taxon>
        <taxon>Micrococcales</taxon>
        <taxon>Promicromonosporaceae</taxon>
        <taxon>Xylanimonas</taxon>
    </lineage>
</organism>
<dbReference type="Pfam" id="PF18970">
    <property type="entry name" value="DUF5709"/>
    <property type="match status" value="1"/>
</dbReference>
<evidence type="ECO:0000256" key="1">
    <source>
        <dbReference type="SAM" id="MobiDB-lite"/>
    </source>
</evidence>
<feature type="region of interest" description="Disordered" evidence="1">
    <location>
        <begin position="1"/>
        <end position="138"/>
    </location>
</feature>
<dbReference type="RefSeq" id="WP_129205601.1">
    <property type="nucleotide sequence ID" value="NZ_CP035495.1"/>
</dbReference>
<feature type="compositionally biased region" description="Basic and acidic residues" evidence="1">
    <location>
        <begin position="80"/>
        <end position="90"/>
    </location>
</feature>
<dbReference type="KEGG" id="xyl:ET495_15955"/>
<feature type="compositionally biased region" description="Basic and acidic residues" evidence="1">
    <location>
        <begin position="60"/>
        <end position="72"/>
    </location>
</feature>
<dbReference type="Proteomes" id="UP000291758">
    <property type="component" value="Chromosome"/>
</dbReference>
<dbReference type="AlphaFoldDB" id="A0A4P6ESF4"/>
<dbReference type="InterPro" id="IPR043763">
    <property type="entry name" value="DUF5709"/>
</dbReference>
<evidence type="ECO:0000313" key="3">
    <source>
        <dbReference type="EMBL" id="QAY64459.1"/>
    </source>
</evidence>
<accession>A0A4P6ESF4</accession>
<reference evidence="3 4" key="1">
    <citation type="submission" date="2019-01" db="EMBL/GenBank/DDBJ databases">
        <title>Genome sequencing of strain 2JSPR-7.</title>
        <authorList>
            <person name="Heo J."/>
            <person name="Kim S.-J."/>
            <person name="Kim J.-S."/>
            <person name="Hong S.-B."/>
            <person name="Kwon S.-W."/>
        </authorList>
    </citation>
    <scope>NUCLEOTIDE SEQUENCE [LARGE SCALE GENOMIC DNA]</scope>
    <source>
        <strain evidence="3 4">2JSPR-7</strain>
    </source>
</reference>
<proteinExistence type="predicted"/>
<keyword evidence="4" id="KW-1185">Reference proteome</keyword>
<sequence>MSDDIPGTAPDPESGAEGDGDQLSADDILFDRGDYDPLDEGVSPPERDRANHWGETAWEQARDEPLDSRLAAEEPDWWEEDRRPPADRTRAGRLVADNDADPDEEGSPRSNDVYGDDAGVDGAGASAEEAAVHWVQEP</sequence>
<evidence type="ECO:0000259" key="2">
    <source>
        <dbReference type="Pfam" id="PF18970"/>
    </source>
</evidence>
<protein>
    <recommendedName>
        <fullName evidence="2">DUF5709 domain-containing protein</fullName>
    </recommendedName>
</protein>